<accession>A0ACC2U961</accession>
<organism evidence="1 2">
    <name type="scientific">Entomophthora muscae</name>
    <dbReference type="NCBI Taxonomy" id="34485"/>
    <lineage>
        <taxon>Eukaryota</taxon>
        <taxon>Fungi</taxon>
        <taxon>Fungi incertae sedis</taxon>
        <taxon>Zoopagomycota</taxon>
        <taxon>Entomophthoromycotina</taxon>
        <taxon>Entomophthoromycetes</taxon>
        <taxon>Entomophthorales</taxon>
        <taxon>Entomophthoraceae</taxon>
        <taxon>Entomophthora</taxon>
    </lineage>
</organism>
<keyword evidence="2" id="KW-1185">Reference proteome</keyword>
<name>A0ACC2U961_9FUNG</name>
<reference evidence="1" key="1">
    <citation type="submission" date="2022-04" db="EMBL/GenBank/DDBJ databases">
        <title>Genome of the entomopathogenic fungus Entomophthora muscae.</title>
        <authorList>
            <person name="Elya C."/>
            <person name="Lovett B.R."/>
            <person name="Lee E."/>
            <person name="Macias A.M."/>
            <person name="Hajek A.E."/>
            <person name="De Bivort B.L."/>
            <person name="Kasson M.T."/>
            <person name="De Fine Licht H.H."/>
            <person name="Stajich J.E."/>
        </authorList>
    </citation>
    <scope>NUCLEOTIDE SEQUENCE</scope>
    <source>
        <strain evidence="1">Berkeley</strain>
    </source>
</reference>
<evidence type="ECO:0000313" key="1">
    <source>
        <dbReference type="EMBL" id="KAJ9083589.1"/>
    </source>
</evidence>
<evidence type="ECO:0000313" key="2">
    <source>
        <dbReference type="Proteomes" id="UP001165960"/>
    </source>
</evidence>
<comment type="caution">
    <text evidence="1">The sequence shown here is derived from an EMBL/GenBank/DDBJ whole genome shotgun (WGS) entry which is preliminary data.</text>
</comment>
<gene>
    <name evidence="1" type="ORF">DSO57_1033169</name>
</gene>
<protein>
    <submittedName>
        <fullName evidence="1">Uncharacterized protein</fullName>
    </submittedName>
</protein>
<dbReference type="EMBL" id="QTSX02000968">
    <property type="protein sequence ID" value="KAJ9083589.1"/>
    <property type="molecule type" value="Genomic_DNA"/>
</dbReference>
<proteinExistence type="predicted"/>
<sequence length="295" mass="34441">MKASNQAGESFGDGEYSIELGISENRLVDHENSGMLQRVVRRVAFSTRFQYFVCFLAMLYLTLSIGVFAIDFSLRESRKESIGQMIIQLVLLEFAFNTVFLFEIFVRIIGTGFVKYFSSIMNVLDILVVLVCGMLEFECLHTGNPHLSGFASLLFPFRLWYVIRIIDQKNKARFLREVRKLNNKDAELKDKESEMLRAREENNQVENDLAYMLELIRKINQLKREEEEKNMRENRFSWLTFVPQELQLKVKRNPLRRSVYGLPAHSRLKRWSTLSELDSEPKLTSKAKRASTSIL</sequence>
<dbReference type="Proteomes" id="UP001165960">
    <property type="component" value="Unassembled WGS sequence"/>
</dbReference>